<proteinExistence type="predicted"/>
<dbReference type="Gene3D" id="3.40.50.1820">
    <property type="entry name" value="alpha/beta hydrolase"/>
    <property type="match status" value="1"/>
</dbReference>
<dbReference type="InterPro" id="IPR050266">
    <property type="entry name" value="AB_hydrolase_sf"/>
</dbReference>
<dbReference type="SUPFAM" id="SSF53474">
    <property type="entry name" value="alpha/beta-Hydrolases"/>
    <property type="match status" value="1"/>
</dbReference>
<evidence type="ECO:0000259" key="1">
    <source>
        <dbReference type="Pfam" id="PF00561"/>
    </source>
</evidence>
<protein>
    <submittedName>
        <fullName evidence="2">Putative carboxylesterase nap</fullName>
        <ecNumber evidence="2">3.1.1.1</ecNumber>
    </submittedName>
</protein>
<organism evidence="2 3">
    <name type="scientific">Acinetobacter calcoaceticus</name>
    <dbReference type="NCBI Taxonomy" id="471"/>
    <lineage>
        <taxon>Bacteria</taxon>
        <taxon>Pseudomonadati</taxon>
        <taxon>Pseudomonadota</taxon>
        <taxon>Gammaproteobacteria</taxon>
        <taxon>Moraxellales</taxon>
        <taxon>Moraxellaceae</taxon>
        <taxon>Acinetobacter</taxon>
        <taxon>Acinetobacter calcoaceticus/baumannii complex</taxon>
    </lineage>
</organism>
<keyword evidence="2" id="KW-0378">Hydrolase</keyword>
<reference evidence="2 3" key="1">
    <citation type="submission" date="2018-08" db="EMBL/GenBank/DDBJ databases">
        <authorList>
            <person name="Gonzaga-Molto A."/>
        </authorList>
    </citation>
    <scope>NUCLEOTIDE SEQUENCE [LARGE SCALE GENOMIC DNA]</scope>
    <source>
        <strain evidence="2">Acinetobacter calcoaceticus str. 2117</strain>
    </source>
</reference>
<dbReference type="EMBL" id="LS999521">
    <property type="protein sequence ID" value="VAX45803.1"/>
    <property type="molecule type" value="Genomic_DNA"/>
</dbReference>
<dbReference type="EC" id="3.1.1.1" evidence="2"/>
<dbReference type="Proteomes" id="UP000294355">
    <property type="component" value="Chromosome"/>
</dbReference>
<sequence>MKKKLFFSTIGLTILIGAGLFIDRDTNPLSHYTSDTGKLKFKRAYDRAMANLPTPKKTLDLKTSYGTVRVYYFDSGKNTKEPFVLLPGRSASTPMWSPNLAGLLKSRSVYTVDLINEAGMSKQTKAITNAEDQAKWLDEALTQLPESKLHLIGVSIGGWTATNYVVHFPNKVASLSLIDPVFVFDNIPLTTILISIPASITVIPTPIRNYMLSYISGGATVKADDPVAQLIETGMHTFSVKTPTPTRISKEQLKRIDIPVFALMAGRSVMNDSETAVSNAQESLKKGTVDMIKDASHAINGEYADEVNTKIIHFVDTVAPM</sequence>
<evidence type="ECO:0000313" key="3">
    <source>
        <dbReference type="Proteomes" id="UP000294355"/>
    </source>
</evidence>
<dbReference type="GO" id="GO:0016020">
    <property type="term" value="C:membrane"/>
    <property type="evidence" value="ECO:0007669"/>
    <property type="project" value="TreeGrafter"/>
</dbReference>
<feature type="domain" description="AB hydrolase-1" evidence="1">
    <location>
        <begin position="82"/>
        <end position="180"/>
    </location>
</feature>
<dbReference type="InterPro" id="IPR000073">
    <property type="entry name" value="AB_hydrolase_1"/>
</dbReference>
<name>A0A446ZN01_ACICA</name>
<dbReference type="AlphaFoldDB" id="A0A446ZN01"/>
<dbReference type="GO" id="GO:0106435">
    <property type="term" value="F:carboxylesterase activity"/>
    <property type="evidence" value="ECO:0007669"/>
    <property type="project" value="UniProtKB-EC"/>
</dbReference>
<gene>
    <name evidence="2" type="primary">nap</name>
    <name evidence="2" type="ORF">AC2117_03010</name>
</gene>
<accession>A0A446ZN01</accession>
<dbReference type="Pfam" id="PF00561">
    <property type="entry name" value="Abhydrolase_1"/>
    <property type="match status" value="1"/>
</dbReference>
<dbReference type="PANTHER" id="PTHR43798:SF33">
    <property type="entry name" value="HYDROLASE, PUTATIVE (AFU_ORTHOLOGUE AFUA_2G14860)-RELATED"/>
    <property type="match status" value="1"/>
</dbReference>
<dbReference type="InterPro" id="IPR029058">
    <property type="entry name" value="AB_hydrolase_fold"/>
</dbReference>
<evidence type="ECO:0000313" key="2">
    <source>
        <dbReference type="EMBL" id="VAX45803.1"/>
    </source>
</evidence>
<dbReference type="PANTHER" id="PTHR43798">
    <property type="entry name" value="MONOACYLGLYCEROL LIPASE"/>
    <property type="match status" value="1"/>
</dbReference>